<keyword evidence="3" id="KW-1185">Reference proteome</keyword>
<feature type="non-terminal residue" evidence="2">
    <location>
        <position position="1"/>
    </location>
</feature>
<organism evidence="2 3">
    <name type="scientific">Puccinia sorghi</name>
    <dbReference type="NCBI Taxonomy" id="27349"/>
    <lineage>
        <taxon>Eukaryota</taxon>
        <taxon>Fungi</taxon>
        <taxon>Dikarya</taxon>
        <taxon>Basidiomycota</taxon>
        <taxon>Pucciniomycotina</taxon>
        <taxon>Pucciniomycetes</taxon>
        <taxon>Pucciniales</taxon>
        <taxon>Pucciniaceae</taxon>
        <taxon>Puccinia</taxon>
    </lineage>
</organism>
<proteinExistence type="predicted"/>
<dbReference type="OrthoDB" id="1728030at2759"/>
<gene>
    <name evidence="2" type="ORF">VP01_3620g1</name>
</gene>
<accession>A0A0L6UVN1</accession>
<feature type="compositionally biased region" description="Polar residues" evidence="1">
    <location>
        <begin position="233"/>
        <end position="250"/>
    </location>
</feature>
<dbReference type="EMBL" id="LAVV01008636">
    <property type="protein sequence ID" value="KNZ52307.1"/>
    <property type="molecule type" value="Genomic_DNA"/>
</dbReference>
<dbReference type="Proteomes" id="UP000037035">
    <property type="component" value="Unassembled WGS sequence"/>
</dbReference>
<protein>
    <submittedName>
        <fullName evidence="2">Uncharacterized protein</fullName>
    </submittedName>
</protein>
<evidence type="ECO:0000313" key="2">
    <source>
        <dbReference type="EMBL" id="KNZ52307.1"/>
    </source>
</evidence>
<dbReference type="AlphaFoldDB" id="A0A0L6UVN1"/>
<feature type="region of interest" description="Disordered" evidence="1">
    <location>
        <begin position="233"/>
        <end position="256"/>
    </location>
</feature>
<sequence>LTCAPGKNNQEASHDTNHCWQLHPELRMANSGSKPMTSSSSNLPTTHLVEVSKPIVLDSGATHHLINNPDWFHPTAESSIKISTGEHSNFLHRHWNRHPSQSSRRATLNNTLLVLTLNQSLVSIPWLFKHDLSIQKTSDKGVSVMIYNKFQLLGSLKNNFLEIHSSHFQSLPFTGRFKPMKKVLEAVHMDLVGPFLASAPFACLSPTVNSTTPPANSDVFDVSWEKLAESNQPSAINLPSEMRNSSTPENPTEDIPKAPREILSHISTDNILLVDQRGNSVIV</sequence>
<name>A0A0L6UVN1_9BASI</name>
<reference evidence="2 3" key="1">
    <citation type="submission" date="2015-08" db="EMBL/GenBank/DDBJ databases">
        <title>Next Generation Sequencing and Analysis of the Genome of Puccinia sorghi L Schw, the Causal Agent of Maize Common Rust.</title>
        <authorList>
            <person name="Rochi L."/>
            <person name="Burguener G."/>
            <person name="Darino M."/>
            <person name="Turjanski A."/>
            <person name="Kreff E."/>
            <person name="Dieguez M.J."/>
            <person name="Sacco F."/>
        </authorList>
    </citation>
    <scope>NUCLEOTIDE SEQUENCE [LARGE SCALE GENOMIC DNA]</scope>
    <source>
        <strain evidence="2 3">RO10H11247</strain>
    </source>
</reference>
<comment type="caution">
    <text evidence="2">The sequence shown here is derived from an EMBL/GenBank/DDBJ whole genome shotgun (WGS) entry which is preliminary data.</text>
</comment>
<dbReference type="VEuPathDB" id="FungiDB:VP01_3620g1"/>
<evidence type="ECO:0000256" key="1">
    <source>
        <dbReference type="SAM" id="MobiDB-lite"/>
    </source>
</evidence>
<evidence type="ECO:0000313" key="3">
    <source>
        <dbReference type="Proteomes" id="UP000037035"/>
    </source>
</evidence>